<feature type="region of interest" description="Disordered" evidence="1">
    <location>
        <begin position="186"/>
        <end position="205"/>
    </location>
</feature>
<dbReference type="RefSeq" id="XP_004998056.1">
    <property type="nucleotide sequence ID" value="XM_004997999.1"/>
</dbReference>
<evidence type="ECO:0000313" key="3">
    <source>
        <dbReference type="EMBL" id="EGD79100.1"/>
    </source>
</evidence>
<feature type="compositionally biased region" description="Basic and acidic residues" evidence="1">
    <location>
        <begin position="194"/>
        <end position="205"/>
    </location>
</feature>
<evidence type="ECO:0000256" key="1">
    <source>
        <dbReference type="SAM" id="MobiDB-lite"/>
    </source>
</evidence>
<proteinExistence type="predicted"/>
<evidence type="ECO:0000256" key="2">
    <source>
        <dbReference type="SAM" id="Phobius"/>
    </source>
</evidence>
<feature type="transmembrane region" description="Helical" evidence="2">
    <location>
        <begin position="74"/>
        <end position="92"/>
    </location>
</feature>
<accession>F2TZS6</accession>
<reference evidence="3" key="1">
    <citation type="submission" date="2009-08" db="EMBL/GenBank/DDBJ databases">
        <title>Annotation of Salpingoeca rosetta.</title>
        <authorList>
            <consortium name="The Broad Institute Genome Sequencing Platform"/>
            <person name="Russ C."/>
            <person name="Cuomo C."/>
            <person name="Burger G."/>
            <person name="Gray M.W."/>
            <person name="Holland P.W.H."/>
            <person name="King N."/>
            <person name="Lang F.B.F."/>
            <person name="Roger A.J."/>
            <person name="Ruiz-Trillo I."/>
            <person name="Young S.K."/>
            <person name="Zeng Q."/>
            <person name="Gargeya S."/>
            <person name="Alvarado L."/>
            <person name="Berlin A."/>
            <person name="Chapman S.B."/>
            <person name="Chen Z."/>
            <person name="Freedman E."/>
            <person name="Gellesch M."/>
            <person name="Goldberg J."/>
            <person name="Griggs A."/>
            <person name="Gujja S."/>
            <person name="Heilman E."/>
            <person name="Heiman D."/>
            <person name="Howarth C."/>
            <person name="Mehta T."/>
            <person name="Neiman D."/>
            <person name="Pearson M."/>
            <person name="Roberts A."/>
            <person name="Saif S."/>
            <person name="Shea T."/>
            <person name="Shenoy N."/>
            <person name="Sisk P."/>
            <person name="Stolte C."/>
            <person name="Sykes S."/>
            <person name="White J."/>
            <person name="Yandava C."/>
            <person name="Haas B."/>
            <person name="Nusbaum C."/>
            <person name="Birren B."/>
        </authorList>
    </citation>
    <scope>NUCLEOTIDE SEQUENCE [LARGE SCALE GENOMIC DNA]</scope>
    <source>
        <strain evidence="3">ATCC 50818</strain>
    </source>
</reference>
<dbReference type="GeneID" id="16078651"/>
<feature type="transmembrane region" description="Helical" evidence="2">
    <location>
        <begin position="141"/>
        <end position="164"/>
    </location>
</feature>
<feature type="transmembrane region" description="Helical" evidence="2">
    <location>
        <begin position="99"/>
        <end position="121"/>
    </location>
</feature>
<feature type="transmembrane region" description="Helical" evidence="2">
    <location>
        <begin position="12"/>
        <end position="32"/>
    </location>
</feature>
<keyword evidence="4" id="KW-1185">Reference proteome</keyword>
<organism evidence="4">
    <name type="scientific">Salpingoeca rosetta (strain ATCC 50818 / BSB-021)</name>
    <dbReference type="NCBI Taxonomy" id="946362"/>
    <lineage>
        <taxon>Eukaryota</taxon>
        <taxon>Choanoflagellata</taxon>
        <taxon>Craspedida</taxon>
        <taxon>Salpingoecidae</taxon>
        <taxon>Salpingoeca</taxon>
    </lineage>
</organism>
<dbReference type="Proteomes" id="UP000007799">
    <property type="component" value="Unassembled WGS sequence"/>
</dbReference>
<dbReference type="AlphaFoldDB" id="F2TZS6"/>
<sequence>MTDAQQNFNKAGVPTLSFFFLIAMGAVLFYMIKSLTPRNAVSGRLALFVKGLQVACGLQVITGLFMVFSAAQNTGITLMIIPLLGIFALHSLDPNLLVLYSALQFYILSIISGLPDAFQAAGACTTKFGDNDYCKSGWRSFLTFLAVLYHFVSLVHALAHFYFFMTFHTGALEYTSPGGIYAPLVAEQPPQPTHKREREQVSWET</sequence>
<keyword evidence="2" id="KW-0812">Transmembrane</keyword>
<protein>
    <submittedName>
        <fullName evidence="3">Uncharacterized protein</fullName>
    </submittedName>
</protein>
<feature type="transmembrane region" description="Helical" evidence="2">
    <location>
        <begin position="44"/>
        <end position="68"/>
    </location>
</feature>
<keyword evidence="2" id="KW-1133">Transmembrane helix</keyword>
<gene>
    <name evidence="3" type="ORF">PTSG_11830</name>
</gene>
<keyword evidence="2" id="KW-0472">Membrane</keyword>
<dbReference type="KEGG" id="sre:PTSG_11830"/>
<name>F2TZS6_SALR5</name>
<dbReference type="InParanoid" id="F2TZS6"/>
<evidence type="ECO:0000313" key="4">
    <source>
        <dbReference type="Proteomes" id="UP000007799"/>
    </source>
</evidence>
<dbReference type="EMBL" id="GL832957">
    <property type="protein sequence ID" value="EGD79100.1"/>
    <property type="molecule type" value="Genomic_DNA"/>
</dbReference>